<dbReference type="Proteomes" id="UP001558613">
    <property type="component" value="Unassembled WGS sequence"/>
</dbReference>
<dbReference type="PANTHER" id="PTHR18976:SF28">
    <property type="entry name" value="APOLIPOPROTEIN A-IV-RELATED"/>
    <property type="match status" value="1"/>
</dbReference>
<dbReference type="Gene3D" id="1.20.5.20">
    <property type="match status" value="1"/>
</dbReference>
<comment type="similarity">
    <text evidence="2">Belongs to the apolipoprotein A1/A4/E family.</text>
</comment>
<organism evidence="5 6">
    <name type="scientific">Cirrhinus molitorella</name>
    <name type="common">mud carp</name>
    <dbReference type="NCBI Taxonomy" id="172907"/>
    <lineage>
        <taxon>Eukaryota</taxon>
        <taxon>Metazoa</taxon>
        <taxon>Chordata</taxon>
        <taxon>Craniata</taxon>
        <taxon>Vertebrata</taxon>
        <taxon>Euteleostomi</taxon>
        <taxon>Actinopterygii</taxon>
        <taxon>Neopterygii</taxon>
        <taxon>Teleostei</taxon>
        <taxon>Ostariophysi</taxon>
        <taxon>Cypriniformes</taxon>
        <taxon>Cyprinidae</taxon>
        <taxon>Labeoninae</taxon>
        <taxon>Labeonini</taxon>
        <taxon>Cirrhinus</taxon>
    </lineage>
</organism>
<dbReference type="PROSITE" id="PS51257">
    <property type="entry name" value="PROKAR_LIPOPROTEIN"/>
    <property type="match status" value="1"/>
</dbReference>
<dbReference type="Pfam" id="PF01442">
    <property type="entry name" value="Apolipoprotein"/>
    <property type="match status" value="2"/>
</dbReference>
<proteinExistence type="inferred from homology"/>
<comment type="caution">
    <text evidence="5">The sequence shown here is derived from an EMBL/GenBank/DDBJ whole genome shotgun (WGS) entry which is preliminary data.</text>
</comment>
<evidence type="ECO:0000313" key="5">
    <source>
        <dbReference type="EMBL" id="KAL1259436.1"/>
    </source>
</evidence>
<keyword evidence="6" id="KW-1185">Reference proteome</keyword>
<keyword evidence="4" id="KW-0732">Signal</keyword>
<name>A0ABR3M5C3_9TELE</name>
<dbReference type="InterPro" id="IPR050163">
    <property type="entry name" value="Apolipoprotein_A1/A4/E"/>
</dbReference>
<dbReference type="Gene3D" id="1.20.120.20">
    <property type="entry name" value="Apolipoprotein"/>
    <property type="match status" value="2"/>
</dbReference>
<gene>
    <name evidence="5" type="ORF">QQF64_010013</name>
</gene>
<accession>A0ABR3M5C3</accession>
<evidence type="ECO:0000256" key="2">
    <source>
        <dbReference type="ARBA" id="ARBA00008788"/>
    </source>
</evidence>
<evidence type="ECO:0008006" key="7">
    <source>
        <dbReference type="Google" id="ProtNLM"/>
    </source>
</evidence>
<dbReference type="Gene3D" id="6.10.250.2890">
    <property type="match status" value="1"/>
</dbReference>
<dbReference type="InterPro" id="IPR000074">
    <property type="entry name" value="ApoA_E"/>
</dbReference>
<evidence type="ECO:0000313" key="6">
    <source>
        <dbReference type="Proteomes" id="UP001558613"/>
    </source>
</evidence>
<dbReference type="PANTHER" id="PTHR18976">
    <property type="entry name" value="APOLIPOPROTEIN"/>
    <property type="match status" value="1"/>
</dbReference>
<comment type="subcellular location">
    <subcellularLocation>
        <location evidence="1">Secreted</location>
    </subcellularLocation>
</comment>
<dbReference type="EMBL" id="JAYMGO010000016">
    <property type="protein sequence ID" value="KAL1259436.1"/>
    <property type="molecule type" value="Genomic_DNA"/>
</dbReference>
<evidence type="ECO:0000256" key="1">
    <source>
        <dbReference type="ARBA" id="ARBA00004613"/>
    </source>
</evidence>
<keyword evidence="3" id="KW-0964">Secreted</keyword>
<feature type="chain" id="PRO_5045477520" description="Apolipoprotein A-IV" evidence="4">
    <location>
        <begin position="18"/>
        <end position="458"/>
    </location>
</feature>
<dbReference type="SUPFAM" id="SSF58113">
    <property type="entry name" value="Apolipoprotein A-I"/>
    <property type="match status" value="1"/>
</dbReference>
<reference evidence="5 6" key="1">
    <citation type="submission" date="2023-09" db="EMBL/GenBank/DDBJ databases">
        <authorList>
            <person name="Wang M."/>
        </authorList>
    </citation>
    <scope>NUCLEOTIDE SEQUENCE [LARGE SCALE GENOMIC DNA]</scope>
    <source>
        <strain evidence="5">GT-2023</strain>
        <tissue evidence="5">Liver</tissue>
    </source>
</reference>
<protein>
    <recommendedName>
        <fullName evidence="7">Apolipoprotein A-IV</fullName>
    </recommendedName>
</protein>
<sequence>MKVIVVLALAVFTGCQANIFYADEPKPQLEQLTDAFWSYVAKATQTAEDTVKMIRSSQLGQEVNSRLTQSADMASEYAVTLKKQMDPMAEELMSKITKEAEVLRERLGQDLTSVRDKLEPYADNLKSQIQQRVEELRTAMAPYADSLDSETLKATLLQKSEELRGNLEQSVKELQAQLEPYTADIKEKVDQRLQEFQKTVNPLTEDLQTQIRERAQMVQQSLTPYAEDLKEKLDPYAQDLQAQLTALYESFTKRSTTHWTLGFNCDNPFSLVYKWRYAATNFTLQLQTGQCEFKHTNRPKLEMMKILLVIALVVCTGCQANLFYADEPKPKLNQLADAFRSYFERVKNRTSQLGQEINQYTTNLKEQMDPLTKDLMNKITKGSDVLRERIEVEISTVRCALKPYIESVTSPFEKGADYIRKSLDYENLKATVLQKSEELRERVEQGVKELEAKLNPST</sequence>
<evidence type="ECO:0000256" key="3">
    <source>
        <dbReference type="ARBA" id="ARBA00022525"/>
    </source>
</evidence>
<dbReference type="SUPFAM" id="SSF47162">
    <property type="entry name" value="Apolipoprotein"/>
    <property type="match status" value="1"/>
</dbReference>
<evidence type="ECO:0000256" key="4">
    <source>
        <dbReference type="SAM" id="SignalP"/>
    </source>
</evidence>
<feature type="signal peptide" evidence="4">
    <location>
        <begin position="1"/>
        <end position="17"/>
    </location>
</feature>